<gene>
    <name evidence="2" type="ORF">QTL97_08405</name>
</gene>
<organism evidence="2 3">
    <name type="scientific">Sporosarcina thermotolerans</name>
    <dbReference type="NCBI Taxonomy" id="633404"/>
    <lineage>
        <taxon>Bacteria</taxon>
        <taxon>Bacillati</taxon>
        <taxon>Bacillota</taxon>
        <taxon>Bacilli</taxon>
        <taxon>Bacillales</taxon>
        <taxon>Caryophanaceae</taxon>
        <taxon>Sporosarcina</taxon>
    </lineage>
</organism>
<reference evidence="2 3" key="1">
    <citation type="submission" date="2023-06" db="EMBL/GenBank/DDBJ databases">
        <title>Sporosarcina sp. nov., isolated from Korean traditional fermented seafood 'Jeotgal'.</title>
        <authorList>
            <person name="Yang A.I."/>
            <person name="Shin N.-R."/>
        </authorList>
    </citation>
    <scope>NUCLEOTIDE SEQUENCE [LARGE SCALE GENOMIC DNA]</scope>
    <source>
        <strain evidence="2 3">KCTC43456</strain>
    </source>
</reference>
<proteinExistence type="predicted"/>
<evidence type="ECO:0000313" key="2">
    <source>
        <dbReference type="EMBL" id="MDW0116953.1"/>
    </source>
</evidence>
<evidence type="ECO:0000313" key="3">
    <source>
        <dbReference type="Proteomes" id="UP001271648"/>
    </source>
</evidence>
<feature type="region of interest" description="Disordered" evidence="1">
    <location>
        <begin position="117"/>
        <end position="142"/>
    </location>
</feature>
<feature type="compositionally biased region" description="Polar residues" evidence="1">
    <location>
        <begin position="117"/>
        <end position="134"/>
    </location>
</feature>
<evidence type="ECO:0008006" key="4">
    <source>
        <dbReference type="Google" id="ProtNLM"/>
    </source>
</evidence>
<keyword evidence="3" id="KW-1185">Reference proteome</keyword>
<name>A0AAW9ABC3_9BACL</name>
<dbReference type="EMBL" id="JAUBDJ010000004">
    <property type="protein sequence ID" value="MDW0116953.1"/>
    <property type="molecule type" value="Genomic_DNA"/>
</dbReference>
<dbReference type="RefSeq" id="WP_283732649.1">
    <property type="nucleotide sequence ID" value="NZ_CP125968.1"/>
</dbReference>
<evidence type="ECO:0000256" key="1">
    <source>
        <dbReference type="SAM" id="MobiDB-lite"/>
    </source>
</evidence>
<protein>
    <recommendedName>
        <fullName evidence="4">Replication protein</fullName>
    </recommendedName>
</protein>
<comment type="caution">
    <text evidence="2">The sequence shown here is derived from an EMBL/GenBank/DDBJ whole genome shotgun (WGS) entry which is preliminary data.</text>
</comment>
<dbReference type="AlphaFoldDB" id="A0AAW9ABC3"/>
<dbReference type="Proteomes" id="UP001271648">
    <property type="component" value="Unassembled WGS sequence"/>
</dbReference>
<sequence>MDQGWFKTHRSLWDKPIWTEATSDQKVILLTLLKMATYKERQWEWKGNQYSLQPGQMITSLPSLVLQCGKGITVQKIRTALKRFARYGFLTDESTNQNRLITIVNWDVYQQNDSLETAVSTGSQQPENRQVTSNKKGKKEKNIRTNYPAVVFDESSDYYQLALALHETISRNHPDNRRPDLGRWANDMEHIVENDQRTIEQIQHLINWSQQHHFWQTVILSPAALRRNWDQMVAQVKQEGERRNGQVYHLPKRPVEEFQLDLTKGEDWFYQEENTSV</sequence>
<accession>A0AAW9ABC3</accession>